<protein>
    <recommendedName>
        <fullName evidence="1">Fibronectin type-III domain-containing protein</fullName>
    </recommendedName>
</protein>
<proteinExistence type="predicted"/>
<dbReference type="InterPro" id="IPR036116">
    <property type="entry name" value="FN3_sf"/>
</dbReference>
<evidence type="ECO:0000259" key="1">
    <source>
        <dbReference type="PROSITE" id="PS50853"/>
    </source>
</evidence>
<keyword evidence="3" id="KW-1185">Reference proteome</keyword>
<organism evidence="2 3">
    <name type="scientific">Mya arenaria</name>
    <name type="common">Soft-shell clam</name>
    <dbReference type="NCBI Taxonomy" id="6604"/>
    <lineage>
        <taxon>Eukaryota</taxon>
        <taxon>Metazoa</taxon>
        <taxon>Spiralia</taxon>
        <taxon>Lophotrochozoa</taxon>
        <taxon>Mollusca</taxon>
        <taxon>Bivalvia</taxon>
        <taxon>Autobranchia</taxon>
        <taxon>Heteroconchia</taxon>
        <taxon>Euheterodonta</taxon>
        <taxon>Imparidentia</taxon>
        <taxon>Neoheterodontei</taxon>
        <taxon>Myida</taxon>
        <taxon>Myoidea</taxon>
        <taxon>Myidae</taxon>
        <taxon>Mya</taxon>
    </lineage>
</organism>
<name>A0ABY7DAL5_MYAAR</name>
<reference evidence="2" key="1">
    <citation type="submission" date="2022-11" db="EMBL/GenBank/DDBJ databases">
        <title>Centuries of genome instability and evolution in soft-shell clam transmissible cancer (bioRxiv).</title>
        <authorList>
            <person name="Hart S.F.M."/>
            <person name="Yonemitsu M.A."/>
            <person name="Giersch R.M."/>
            <person name="Beal B.F."/>
            <person name="Arriagada G."/>
            <person name="Davis B.W."/>
            <person name="Ostrander E.A."/>
            <person name="Goff S.P."/>
            <person name="Metzger M.J."/>
        </authorList>
    </citation>
    <scope>NUCLEOTIDE SEQUENCE</scope>
    <source>
        <strain evidence="2">MELC-2E11</strain>
        <tissue evidence="2">Siphon/mantle</tissue>
    </source>
</reference>
<dbReference type="EMBL" id="CP111012">
    <property type="protein sequence ID" value="WAQ93651.1"/>
    <property type="molecule type" value="Genomic_DNA"/>
</dbReference>
<evidence type="ECO:0000313" key="3">
    <source>
        <dbReference type="Proteomes" id="UP001164746"/>
    </source>
</evidence>
<dbReference type="SUPFAM" id="SSF49265">
    <property type="entry name" value="Fibronectin type III"/>
    <property type="match status" value="1"/>
</dbReference>
<dbReference type="InterPro" id="IPR003961">
    <property type="entry name" value="FN3_dom"/>
</dbReference>
<feature type="domain" description="Fibronectin type-III" evidence="1">
    <location>
        <begin position="1"/>
        <end position="94"/>
    </location>
</feature>
<evidence type="ECO:0000313" key="2">
    <source>
        <dbReference type="EMBL" id="WAQ93651.1"/>
    </source>
</evidence>
<accession>A0ABY7DAL5</accession>
<gene>
    <name evidence="2" type="ORF">MAR_006122</name>
</gene>
<sequence>MRIENKSPTGFRLAWDLPESDSCYGASDIVIILTNRESNGKIELKSFEISSTATFFDVLRLNPGVKYDLGLQIKTKGGMAQAFGQDLSVRKKNHLEEFLLAPLSSIVVGFGCNRSLLPHTSWNYQHSTTTLDGRDTSSRCEACTSIENVGGWDALRTIKREQDFCLDKKFFSWFTRVCDSSSRGCTTHSCSYE</sequence>
<dbReference type="PROSITE" id="PS50853">
    <property type="entry name" value="FN3"/>
    <property type="match status" value="1"/>
</dbReference>
<dbReference type="Proteomes" id="UP001164746">
    <property type="component" value="Chromosome 1"/>
</dbReference>